<feature type="binding site" evidence="6">
    <location>
        <begin position="15"/>
        <end position="22"/>
    </location>
    <ligand>
        <name>ATP</name>
        <dbReference type="ChEBI" id="CHEBI:30616"/>
    </ligand>
</feature>
<dbReference type="Proteomes" id="UP000675880">
    <property type="component" value="Unassembled WGS sequence"/>
</dbReference>
<comment type="caution">
    <text evidence="9">The sequence shown here is derived from an EMBL/GenBank/DDBJ whole genome shotgun (WGS) entry which is preliminary data.</text>
</comment>
<dbReference type="Gene3D" id="3.40.50.300">
    <property type="entry name" value="P-loop containing nucleotide triphosphate hydrolases"/>
    <property type="match status" value="1"/>
</dbReference>
<name>A0ABN7MK63_9BACT</name>
<dbReference type="InterPro" id="IPR059117">
    <property type="entry name" value="APS_kinase_dom"/>
</dbReference>
<comment type="pathway">
    <text evidence="6 7">Sulfur metabolism; hydrogen sulfide biosynthesis; sulfite from sulfate: step 2/3.</text>
</comment>
<comment type="function">
    <text evidence="6 7">Catalyzes the synthesis of activated sulfate.</text>
</comment>
<protein>
    <recommendedName>
        <fullName evidence="2 6">Adenylyl-sulfate kinase</fullName>
        <ecNumber evidence="2 6">2.7.1.25</ecNumber>
    </recommendedName>
    <alternativeName>
        <fullName evidence="6">APS kinase</fullName>
    </alternativeName>
    <alternativeName>
        <fullName evidence="6">ATP adenosine-5'-phosphosulfate 3'-phosphotransferase</fullName>
    </alternativeName>
    <alternativeName>
        <fullName evidence="6">Adenosine-5'-phosphosulfate kinase</fullName>
    </alternativeName>
</protein>
<dbReference type="InterPro" id="IPR002891">
    <property type="entry name" value="APS"/>
</dbReference>
<organism evidence="9 10">
    <name type="scientific">Nitrospira defluvii</name>
    <dbReference type="NCBI Taxonomy" id="330214"/>
    <lineage>
        <taxon>Bacteria</taxon>
        <taxon>Pseudomonadati</taxon>
        <taxon>Nitrospirota</taxon>
        <taxon>Nitrospiria</taxon>
        <taxon>Nitrospirales</taxon>
        <taxon>Nitrospiraceae</taxon>
        <taxon>Nitrospira</taxon>
    </lineage>
</organism>
<dbReference type="InterPro" id="IPR050512">
    <property type="entry name" value="Sulf_AdTrans/APS_kinase"/>
</dbReference>
<dbReference type="SUPFAM" id="SSF52540">
    <property type="entry name" value="P-loop containing nucleoside triphosphate hydrolases"/>
    <property type="match status" value="1"/>
</dbReference>
<evidence type="ECO:0000256" key="7">
    <source>
        <dbReference type="RuleBase" id="RU004347"/>
    </source>
</evidence>
<keyword evidence="5 6" id="KW-0067">ATP-binding</keyword>
<evidence type="ECO:0000256" key="3">
    <source>
        <dbReference type="ARBA" id="ARBA00022679"/>
    </source>
</evidence>
<keyword evidence="6" id="KW-0597">Phosphoprotein</keyword>
<keyword evidence="6 7" id="KW-0418">Kinase</keyword>
<feature type="domain" description="APS kinase" evidence="8">
    <location>
        <begin position="8"/>
        <end position="162"/>
    </location>
</feature>
<dbReference type="PANTHER" id="PTHR42700:SF1">
    <property type="entry name" value="SULFATE ADENYLYLTRANSFERASE"/>
    <property type="match status" value="1"/>
</dbReference>
<evidence type="ECO:0000259" key="8">
    <source>
        <dbReference type="Pfam" id="PF01583"/>
    </source>
</evidence>
<reference evidence="9 10" key="1">
    <citation type="submission" date="2021-02" db="EMBL/GenBank/DDBJ databases">
        <authorList>
            <person name="Han P."/>
        </authorList>
    </citation>
    <scope>NUCLEOTIDE SEQUENCE [LARGE SCALE GENOMIC DNA]</scope>
    <source>
        <strain evidence="9">Candidatus Nitrospira sp. ZN2</strain>
    </source>
</reference>
<comment type="catalytic activity">
    <reaction evidence="1 6 7">
        <text>adenosine 5'-phosphosulfate + ATP = 3'-phosphoadenylyl sulfate + ADP + H(+)</text>
        <dbReference type="Rhea" id="RHEA:24152"/>
        <dbReference type="ChEBI" id="CHEBI:15378"/>
        <dbReference type="ChEBI" id="CHEBI:30616"/>
        <dbReference type="ChEBI" id="CHEBI:58243"/>
        <dbReference type="ChEBI" id="CHEBI:58339"/>
        <dbReference type="ChEBI" id="CHEBI:456216"/>
        <dbReference type="EC" id="2.7.1.25"/>
    </reaction>
</comment>
<accession>A0ABN7MK63</accession>
<proteinExistence type="inferred from homology"/>
<dbReference type="CDD" id="cd02027">
    <property type="entry name" value="APSK"/>
    <property type="match status" value="1"/>
</dbReference>
<dbReference type="InterPro" id="IPR027417">
    <property type="entry name" value="P-loop_NTPase"/>
</dbReference>
<evidence type="ECO:0000256" key="2">
    <source>
        <dbReference type="ARBA" id="ARBA00012121"/>
    </source>
</evidence>
<dbReference type="PANTHER" id="PTHR42700">
    <property type="entry name" value="SULFATE ADENYLYLTRANSFERASE"/>
    <property type="match status" value="1"/>
</dbReference>
<keyword evidence="3 6" id="KW-0808">Transferase</keyword>
<dbReference type="Pfam" id="PF01583">
    <property type="entry name" value="APS_kinase"/>
    <property type="match status" value="1"/>
</dbReference>
<feature type="active site" description="Phosphoserine intermediate" evidence="6">
    <location>
        <position position="90"/>
    </location>
</feature>
<dbReference type="GO" id="GO:0004020">
    <property type="term" value="F:adenylylsulfate kinase activity"/>
    <property type="evidence" value="ECO:0007669"/>
    <property type="project" value="UniProtKB-EC"/>
</dbReference>
<comment type="similarity">
    <text evidence="6 7">Belongs to the APS kinase family.</text>
</comment>
<sequence>MAVERMKAQTIWLTGLPCAGKTTLANLLFRSLLEQGVTNVEVLDGDVVRTHLSKGLGFSRADRDTNIRRIGWVCRVLTKHGVCSIVAAVSPFRAVRDDVRAMVEQVGGPGSFVEVWVRCGVEECIRRDVKGMYAKALRGEIEQFTGVSDPYEEPLKADVVVNTGTETPSESVDRILEVIHRAASSR</sequence>
<dbReference type="EMBL" id="CAJNBJ010000021">
    <property type="protein sequence ID" value="CAE6802077.1"/>
    <property type="molecule type" value="Genomic_DNA"/>
</dbReference>
<evidence type="ECO:0000256" key="1">
    <source>
        <dbReference type="ARBA" id="ARBA00001823"/>
    </source>
</evidence>
<dbReference type="HAMAP" id="MF_00065">
    <property type="entry name" value="Adenylyl_sulf_kinase"/>
    <property type="match status" value="1"/>
</dbReference>
<dbReference type="RefSeq" id="WP_246507869.1">
    <property type="nucleotide sequence ID" value="NZ_CAJNBJ010000021.1"/>
</dbReference>
<gene>
    <name evidence="6 9" type="primary">cysC</name>
    <name evidence="9" type="ORF">NSPZN2_80113</name>
</gene>
<dbReference type="NCBIfam" id="NF003013">
    <property type="entry name" value="PRK03846.1"/>
    <property type="match status" value="1"/>
</dbReference>
<evidence type="ECO:0000313" key="10">
    <source>
        <dbReference type="Proteomes" id="UP000675880"/>
    </source>
</evidence>
<dbReference type="NCBIfam" id="TIGR00455">
    <property type="entry name" value="apsK"/>
    <property type="match status" value="1"/>
</dbReference>
<evidence type="ECO:0000313" key="9">
    <source>
        <dbReference type="EMBL" id="CAE6802077.1"/>
    </source>
</evidence>
<keyword evidence="10" id="KW-1185">Reference proteome</keyword>
<evidence type="ECO:0000256" key="4">
    <source>
        <dbReference type="ARBA" id="ARBA00022741"/>
    </source>
</evidence>
<keyword evidence="4 6" id="KW-0547">Nucleotide-binding</keyword>
<evidence type="ECO:0000256" key="6">
    <source>
        <dbReference type="HAMAP-Rule" id="MF_00065"/>
    </source>
</evidence>
<dbReference type="EC" id="2.7.1.25" evidence="2 6"/>
<evidence type="ECO:0000256" key="5">
    <source>
        <dbReference type="ARBA" id="ARBA00022840"/>
    </source>
</evidence>